<name>A0A915CNR1_9BILA</name>
<dbReference type="WBParaSite" id="jg11038">
    <property type="protein sequence ID" value="jg11038"/>
    <property type="gene ID" value="jg11038"/>
</dbReference>
<organism evidence="1 2">
    <name type="scientific">Ditylenchus dipsaci</name>
    <dbReference type="NCBI Taxonomy" id="166011"/>
    <lineage>
        <taxon>Eukaryota</taxon>
        <taxon>Metazoa</taxon>
        <taxon>Ecdysozoa</taxon>
        <taxon>Nematoda</taxon>
        <taxon>Chromadorea</taxon>
        <taxon>Rhabditida</taxon>
        <taxon>Tylenchina</taxon>
        <taxon>Tylenchomorpha</taxon>
        <taxon>Sphaerularioidea</taxon>
        <taxon>Anguinidae</taxon>
        <taxon>Anguininae</taxon>
        <taxon>Ditylenchus</taxon>
    </lineage>
</organism>
<proteinExistence type="predicted"/>
<protein>
    <submittedName>
        <fullName evidence="2">Uncharacterized protein</fullName>
    </submittedName>
</protein>
<evidence type="ECO:0000313" key="2">
    <source>
        <dbReference type="WBParaSite" id="jg11038"/>
    </source>
</evidence>
<evidence type="ECO:0000313" key="1">
    <source>
        <dbReference type="Proteomes" id="UP000887574"/>
    </source>
</evidence>
<dbReference type="AlphaFoldDB" id="A0A915CNR1"/>
<sequence>MALRRDGRSSTNRWTFAQLDRLSEDSDALLNFLDTHGIISLNRRCSKCGKDDMKLNERANGQWRFRCGKRINPGGKTCSGEQGLLANSFLMDAKQPIIVTLKFIYLWLSGMEQQKIRDEIGSAGGQVNLSAGGQVNLSAGGQPMMKTNSDMATLAAVSQSLALLNDAEKRFTPRSKQYQTAPWKEAKTKAWTWT</sequence>
<keyword evidence="1" id="KW-1185">Reference proteome</keyword>
<dbReference type="Proteomes" id="UP000887574">
    <property type="component" value="Unplaced"/>
</dbReference>
<accession>A0A915CNR1</accession>
<reference evidence="2" key="1">
    <citation type="submission" date="2022-11" db="UniProtKB">
        <authorList>
            <consortium name="WormBaseParasite"/>
        </authorList>
    </citation>
    <scope>IDENTIFICATION</scope>
</reference>